<organism evidence="3 5">
    <name type="scientific">Medicago truncatula</name>
    <name type="common">Barrel medic</name>
    <name type="synonym">Medicago tribuloides</name>
    <dbReference type="NCBI Taxonomy" id="3880"/>
    <lineage>
        <taxon>Eukaryota</taxon>
        <taxon>Viridiplantae</taxon>
        <taxon>Streptophyta</taxon>
        <taxon>Embryophyta</taxon>
        <taxon>Tracheophyta</taxon>
        <taxon>Spermatophyta</taxon>
        <taxon>Magnoliopsida</taxon>
        <taxon>eudicotyledons</taxon>
        <taxon>Gunneridae</taxon>
        <taxon>Pentapetalae</taxon>
        <taxon>rosids</taxon>
        <taxon>fabids</taxon>
        <taxon>Fabales</taxon>
        <taxon>Fabaceae</taxon>
        <taxon>Papilionoideae</taxon>
        <taxon>50 kb inversion clade</taxon>
        <taxon>NPAAA clade</taxon>
        <taxon>Hologalegina</taxon>
        <taxon>IRL clade</taxon>
        <taxon>Trifolieae</taxon>
        <taxon>Medicago</taxon>
    </lineage>
</organism>
<name>A0A072UZU7_MEDTR</name>
<feature type="compositionally biased region" description="Polar residues" evidence="1">
    <location>
        <begin position="63"/>
        <end position="72"/>
    </location>
</feature>
<accession>A0A072UZU7</accession>
<reference evidence="3 5" key="2">
    <citation type="journal article" date="2014" name="BMC Genomics">
        <title>An improved genome release (version Mt4.0) for the model legume Medicago truncatula.</title>
        <authorList>
            <person name="Tang H."/>
            <person name="Krishnakumar V."/>
            <person name="Bidwell S."/>
            <person name="Rosen B."/>
            <person name="Chan A."/>
            <person name="Zhou S."/>
            <person name="Gentzbittel L."/>
            <person name="Childs K.L."/>
            <person name="Yandell M."/>
            <person name="Gundlach H."/>
            <person name="Mayer K.F."/>
            <person name="Schwartz D.C."/>
            <person name="Town C.D."/>
        </authorList>
    </citation>
    <scope>GENOME REANNOTATION</scope>
    <source>
        <strain evidence="3">A17</strain>
        <strain evidence="4 5">cv. Jemalong A17</strain>
    </source>
</reference>
<evidence type="ECO:0000313" key="3">
    <source>
        <dbReference type="EMBL" id="KEH34668.1"/>
    </source>
</evidence>
<evidence type="ECO:0000256" key="2">
    <source>
        <dbReference type="SAM" id="Phobius"/>
    </source>
</evidence>
<evidence type="ECO:0000313" key="5">
    <source>
        <dbReference type="Proteomes" id="UP000002051"/>
    </source>
</evidence>
<keyword evidence="5" id="KW-1185">Reference proteome</keyword>
<dbReference type="Proteomes" id="UP000002051">
    <property type="component" value="Chromosome 3"/>
</dbReference>
<evidence type="ECO:0000256" key="1">
    <source>
        <dbReference type="SAM" id="MobiDB-lite"/>
    </source>
</evidence>
<keyword evidence="2" id="KW-1133">Transmembrane helix</keyword>
<dbReference type="AlphaFoldDB" id="A0A072UZU7"/>
<gene>
    <name evidence="3" type="ordered locus">MTR_3g067605</name>
</gene>
<dbReference type="HOGENOM" id="CLU_1752438_0_0_1"/>
<keyword evidence="2 3" id="KW-0812">Transmembrane</keyword>
<dbReference type="EMBL" id="CM001219">
    <property type="protein sequence ID" value="KEH34668.1"/>
    <property type="molecule type" value="Genomic_DNA"/>
</dbReference>
<reference evidence="4" key="3">
    <citation type="submission" date="2015-04" db="UniProtKB">
        <authorList>
            <consortium name="EnsemblPlants"/>
        </authorList>
    </citation>
    <scope>IDENTIFICATION</scope>
    <source>
        <strain evidence="4">cv. Jemalong A17</strain>
    </source>
</reference>
<feature type="region of interest" description="Disordered" evidence="1">
    <location>
        <begin position="63"/>
        <end position="90"/>
    </location>
</feature>
<proteinExistence type="predicted"/>
<evidence type="ECO:0000313" key="4">
    <source>
        <dbReference type="EnsemblPlants" id="KEH34668"/>
    </source>
</evidence>
<sequence length="149" mass="16525">MGYISKIINCIVSLIPSTIVSFFSLLTQNNIGVSKTPLLRIEDQEVSFFSIVADSTSITLTKSNMSQNQGNVEVNKKEGDDKKKEKSPMTLHEITCDGSIKKKDFKGAGVYHSRLRRSGWTCCFGPQSKTGAPWTVEDNPIDLCDEEDD</sequence>
<reference evidence="3 5" key="1">
    <citation type="journal article" date="2011" name="Nature">
        <title>The Medicago genome provides insight into the evolution of rhizobial symbioses.</title>
        <authorList>
            <person name="Young N.D."/>
            <person name="Debelle F."/>
            <person name="Oldroyd G.E."/>
            <person name="Geurts R."/>
            <person name="Cannon S.B."/>
            <person name="Udvardi M.K."/>
            <person name="Benedito V.A."/>
            <person name="Mayer K.F."/>
            <person name="Gouzy J."/>
            <person name="Schoof H."/>
            <person name="Van de Peer Y."/>
            <person name="Proost S."/>
            <person name="Cook D.R."/>
            <person name="Meyers B.C."/>
            <person name="Spannagl M."/>
            <person name="Cheung F."/>
            <person name="De Mita S."/>
            <person name="Krishnakumar V."/>
            <person name="Gundlach H."/>
            <person name="Zhou S."/>
            <person name="Mudge J."/>
            <person name="Bharti A.K."/>
            <person name="Murray J.D."/>
            <person name="Naoumkina M.A."/>
            <person name="Rosen B."/>
            <person name="Silverstein K.A."/>
            <person name="Tang H."/>
            <person name="Rombauts S."/>
            <person name="Zhao P.X."/>
            <person name="Zhou P."/>
            <person name="Barbe V."/>
            <person name="Bardou P."/>
            <person name="Bechner M."/>
            <person name="Bellec A."/>
            <person name="Berger A."/>
            <person name="Berges H."/>
            <person name="Bidwell S."/>
            <person name="Bisseling T."/>
            <person name="Choisne N."/>
            <person name="Couloux A."/>
            <person name="Denny R."/>
            <person name="Deshpande S."/>
            <person name="Dai X."/>
            <person name="Doyle J.J."/>
            <person name="Dudez A.M."/>
            <person name="Farmer A.D."/>
            <person name="Fouteau S."/>
            <person name="Franken C."/>
            <person name="Gibelin C."/>
            <person name="Gish J."/>
            <person name="Goldstein S."/>
            <person name="Gonzalez A.J."/>
            <person name="Green P.J."/>
            <person name="Hallab A."/>
            <person name="Hartog M."/>
            <person name="Hua A."/>
            <person name="Humphray S.J."/>
            <person name="Jeong D.H."/>
            <person name="Jing Y."/>
            <person name="Jocker A."/>
            <person name="Kenton S.M."/>
            <person name="Kim D.J."/>
            <person name="Klee K."/>
            <person name="Lai H."/>
            <person name="Lang C."/>
            <person name="Lin S."/>
            <person name="Macmil S.L."/>
            <person name="Magdelenat G."/>
            <person name="Matthews L."/>
            <person name="McCorrison J."/>
            <person name="Monaghan E.L."/>
            <person name="Mun J.H."/>
            <person name="Najar F.Z."/>
            <person name="Nicholson C."/>
            <person name="Noirot C."/>
            <person name="O'Bleness M."/>
            <person name="Paule C.R."/>
            <person name="Poulain J."/>
            <person name="Prion F."/>
            <person name="Qin B."/>
            <person name="Qu C."/>
            <person name="Retzel E.F."/>
            <person name="Riddle C."/>
            <person name="Sallet E."/>
            <person name="Samain S."/>
            <person name="Samson N."/>
            <person name="Sanders I."/>
            <person name="Saurat O."/>
            <person name="Scarpelli C."/>
            <person name="Schiex T."/>
            <person name="Segurens B."/>
            <person name="Severin A.J."/>
            <person name="Sherrier D.J."/>
            <person name="Shi R."/>
            <person name="Sims S."/>
            <person name="Singer S.R."/>
            <person name="Sinharoy S."/>
            <person name="Sterck L."/>
            <person name="Viollet A."/>
            <person name="Wang B.B."/>
            <person name="Wang K."/>
            <person name="Wang M."/>
            <person name="Wang X."/>
            <person name="Warfsmann J."/>
            <person name="Weissenbach J."/>
            <person name="White D.D."/>
            <person name="White J.D."/>
            <person name="Wiley G.B."/>
            <person name="Wincker P."/>
            <person name="Xing Y."/>
            <person name="Yang L."/>
            <person name="Yao Z."/>
            <person name="Ying F."/>
            <person name="Zhai J."/>
            <person name="Zhou L."/>
            <person name="Zuber A."/>
            <person name="Denarie J."/>
            <person name="Dixon R.A."/>
            <person name="May G.D."/>
            <person name="Schwartz D.C."/>
            <person name="Rogers J."/>
            <person name="Quetier F."/>
            <person name="Town C.D."/>
            <person name="Roe B.A."/>
        </authorList>
    </citation>
    <scope>NUCLEOTIDE SEQUENCE [LARGE SCALE GENOMIC DNA]</scope>
    <source>
        <strain evidence="3">A17</strain>
        <strain evidence="4 5">cv. Jemalong A17</strain>
    </source>
</reference>
<feature type="transmembrane region" description="Helical" evidence="2">
    <location>
        <begin position="7"/>
        <end position="26"/>
    </location>
</feature>
<dbReference type="EnsemblPlants" id="KEH34668">
    <property type="protein sequence ID" value="KEH34668"/>
    <property type="gene ID" value="MTR_3g067605"/>
</dbReference>
<feature type="compositionally biased region" description="Basic and acidic residues" evidence="1">
    <location>
        <begin position="74"/>
        <end position="87"/>
    </location>
</feature>
<protein>
    <submittedName>
        <fullName evidence="3">Transmembrane protein, putative</fullName>
    </submittedName>
</protein>
<keyword evidence="2" id="KW-0472">Membrane</keyword>